<accession>A0A0S6VR25</accession>
<dbReference type="InterPro" id="IPR000014">
    <property type="entry name" value="PAS"/>
</dbReference>
<dbReference type="SUPFAM" id="SSF52172">
    <property type="entry name" value="CheY-like"/>
    <property type="match status" value="1"/>
</dbReference>
<dbReference type="Gene3D" id="3.40.50.2300">
    <property type="match status" value="1"/>
</dbReference>
<dbReference type="SMART" id="SM00086">
    <property type="entry name" value="PAC"/>
    <property type="match status" value="1"/>
</dbReference>
<dbReference type="PANTHER" id="PTHR43047:SF64">
    <property type="entry name" value="HISTIDINE KINASE CONTAINING CHEY-HOMOLOGOUS RECEIVER DOMAIN AND PAS DOMAIN-RELATED"/>
    <property type="match status" value="1"/>
</dbReference>
<dbReference type="STRING" id="1499966.U14_00946"/>
<dbReference type="EMBL" id="DF820455">
    <property type="protein sequence ID" value="GAK49722.1"/>
    <property type="molecule type" value="Genomic_DNA"/>
</dbReference>
<comment type="catalytic activity">
    <reaction evidence="1">
        <text>ATP + protein L-histidine = ADP + protein N-phospho-L-histidine.</text>
        <dbReference type="EC" id="2.7.13.3"/>
    </reaction>
</comment>
<dbReference type="SMART" id="SM00448">
    <property type="entry name" value="REC"/>
    <property type="match status" value="1"/>
</dbReference>
<dbReference type="NCBIfam" id="TIGR00229">
    <property type="entry name" value="sensory_box"/>
    <property type="match status" value="1"/>
</dbReference>
<feature type="domain" description="PAS" evidence="8">
    <location>
        <begin position="211"/>
        <end position="286"/>
    </location>
</feature>
<feature type="domain" description="Response regulatory" evidence="7">
    <location>
        <begin position="16"/>
        <end position="139"/>
    </location>
</feature>
<keyword evidence="3" id="KW-0808">Transferase</keyword>
<keyword evidence="11" id="KW-1185">Reference proteome</keyword>
<dbReference type="InterPro" id="IPR001789">
    <property type="entry name" value="Sig_transdc_resp-reg_receiver"/>
</dbReference>
<dbReference type="InterPro" id="IPR036097">
    <property type="entry name" value="HisK_dim/P_sf"/>
</dbReference>
<dbReference type="PANTHER" id="PTHR43047">
    <property type="entry name" value="TWO-COMPONENT HISTIDINE PROTEIN KINASE"/>
    <property type="match status" value="1"/>
</dbReference>
<dbReference type="Proteomes" id="UP000030700">
    <property type="component" value="Unassembled WGS sequence"/>
</dbReference>
<dbReference type="Gene3D" id="1.10.287.130">
    <property type="match status" value="1"/>
</dbReference>
<dbReference type="Gene3D" id="3.30.450.20">
    <property type="entry name" value="PAS domain"/>
    <property type="match status" value="1"/>
</dbReference>
<dbReference type="CDD" id="cd00082">
    <property type="entry name" value="HisKA"/>
    <property type="match status" value="1"/>
</dbReference>
<dbReference type="CDD" id="cd00130">
    <property type="entry name" value="PAS"/>
    <property type="match status" value="1"/>
</dbReference>
<dbReference type="InterPro" id="IPR035965">
    <property type="entry name" value="PAS-like_dom_sf"/>
</dbReference>
<gene>
    <name evidence="10" type="ORF">U14_00946</name>
</gene>
<evidence type="ECO:0000256" key="2">
    <source>
        <dbReference type="ARBA" id="ARBA00012438"/>
    </source>
</evidence>
<proteinExistence type="predicted"/>
<dbReference type="SUPFAM" id="SSF47384">
    <property type="entry name" value="Homodimeric domain of signal transducing histidine kinase"/>
    <property type="match status" value="1"/>
</dbReference>
<dbReference type="GO" id="GO:0000155">
    <property type="term" value="F:phosphorelay sensor kinase activity"/>
    <property type="evidence" value="ECO:0007669"/>
    <property type="project" value="InterPro"/>
</dbReference>
<dbReference type="EC" id="2.7.13.3" evidence="2"/>
<organism evidence="10">
    <name type="scientific">Candidatus Moduliflexus flocculans</name>
    <dbReference type="NCBI Taxonomy" id="1499966"/>
    <lineage>
        <taxon>Bacteria</taxon>
        <taxon>Candidatus Moduliflexota</taxon>
        <taxon>Candidatus Moduliflexia</taxon>
        <taxon>Candidatus Moduliflexales</taxon>
        <taxon>Candidatus Moduliflexaceae</taxon>
    </lineage>
</organism>
<dbReference type="SUPFAM" id="SSF55785">
    <property type="entry name" value="PYP-like sensor domain (PAS domain)"/>
    <property type="match status" value="1"/>
</dbReference>
<protein>
    <recommendedName>
        <fullName evidence="2">histidine kinase</fullName>
        <ecNumber evidence="2">2.7.13.3</ecNumber>
    </recommendedName>
</protein>
<feature type="coiled-coil region" evidence="6">
    <location>
        <begin position="159"/>
        <end position="221"/>
    </location>
</feature>
<sequence length="521" mass="59734">MPPENAMKHNCMKKPAIICVDDEEFVLTGLSDQLSRYFGDAYEIEVAETGHDALKLVEELFDEGVDVPLVISDHIMPGLKGDELLAAIHQQHPNTLKIFLTGQATSDSVGNAVNNANLYRYIPKPWDETDLKLTISEALESYRQKKLLCQQEELLRQSLDEERHAKTELQRLNDSLEERIRARTRELEGSNAQLRLEIRQRQQLEDALRESQRSLATLIHNLPGLAYRCRNDRQWTMEFMSEGCLRLTGYPPEDLIHNAKLSYIDLIHPDDCDRIWNEVQLALIEKRPFQLMYRLIKKDGAVCWVWEQGQGIFSEHGDLLALEGVIHDVTAQKLAEQELRAAKEAAEAANHAKSVFLSSISHELRTPLNIILGFAQLLELSQDLSPKHREYLQEILSSSKHLHLLIERLLLVSKAQDNKDFELEPLLEQIKSLEHLERQTFLSDHLQTTAMQQLTLELTQLPPLTLQSLQHATRLIDLDALSALIDDIRQQHQPTADALMKLVSHYQFDILHQLLERSLSV</sequence>
<evidence type="ECO:0000313" key="11">
    <source>
        <dbReference type="Proteomes" id="UP000030700"/>
    </source>
</evidence>
<dbReference type="InterPro" id="IPR003661">
    <property type="entry name" value="HisK_dim/P_dom"/>
</dbReference>
<dbReference type="HOGENOM" id="CLU_522410_0_0_0"/>
<keyword evidence="6" id="KW-0175">Coiled coil</keyword>
<dbReference type="Pfam" id="PF00072">
    <property type="entry name" value="Response_reg"/>
    <property type="match status" value="1"/>
</dbReference>
<dbReference type="AlphaFoldDB" id="A0A0S6VR25"/>
<dbReference type="PROSITE" id="PS50112">
    <property type="entry name" value="PAS"/>
    <property type="match status" value="1"/>
</dbReference>
<evidence type="ECO:0000256" key="3">
    <source>
        <dbReference type="ARBA" id="ARBA00022679"/>
    </source>
</evidence>
<evidence type="ECO:0000256" key="6">
    <source>
        <dbReference type="SAM" id="Coils"/>
    </source>
</evidence>
<evidence type="ECO:0000256" key="4">
    <source>
        <dbReference type="ARBA" id="ARBA00022777"/>
    </source>
</evidence>
<dbReference type="InterPro" id="IPR001610">
    <property type="entry name" value="PAC"/>
</dbReference>
<name>A0A0S6VR25_9BACT</name>
<dbReference type="Pfam" id="PF08447">
    <property type="entry name" value="PAS_3"/>
    <property type="match status" value="1"/>
</dbReference>
<evidence type="ECO:0000259" key="9">
    <source>
        <dbReference type="PROSITE" id="PS50113"/>
    </source>
</evidence>
<feature type="modified residue" description="4-aspartylphosphate" evidence="5">
    <location>
        <position position="73"/>
    </location>
</feature>
<dbReference type="PROSITE" id="PS50110">
    <property type="entry name" value="RESPONSE_REGULATORY"/>
    <property type="match status" value="1"/>
</dbReference>
<dbReference type="SMART" id="SM00388">
    <property type="entry name" value="HisKA"/>
    <property type="match status" value="1"/>
</dbReference>
<evidence type="ECO:0000313" key="10">
    <source>
        <dbReference type="EMBL" id="GAK49722.1"/>
    </source>
</evidence>
<evidence type="ECO:0000256" key="1">
    <source>
        <dbReference type="ARBA" id="ARBA00000085"/>
    </source>
</evidence>
<evidence type="ECO:0000259" key="8">
    <source>
        <dbReference type="PROSITE" id="PS50112"/>
    </source>
</evidence>
<dbReference type="SMART" id="SM00091">
    <property type="entry name" value="PAS"/>
    <property type="match status" value="1"/>
</dbReference>
<dbReference type="InterPro" id="IPR011006">
    <property type="entry name" value="CheY-like_superfamily"/>
</dbReference>
<keyword evidence="4 10" id="KW-0418">Kinase</keyword>
<dbReference type="InterPro" id="IPR013655">
    <property type="entry name" value="PAS_fold_3"/>
</dbReference>
<evidence type="ECO:0000259" key="7">
    <source>
        <dbReference type="PROSITE" id="PS50110"/>
    </source>
</evidence>
<dbReference type="PROSITE" id="PS50113">
    <property type="entry name" value="PAC"/>
    <property type="match status" value="1"/>
</dbReference>
<reference evidence="10" key="1">
    <citation type="journal article" date="2015" name="PeerJ">
        <title>First genomic representation of candidate bacterial phylum KSB3 points to enhanced environmental sensing as a trigger of wastewater bulking.</title>
        <authorList>
            <person name="Sekiguchi Y."/>
            <person name="Ohashi A."/>
            <person name="Parks D.H."/>
            <person name="Yamauchi T."/>
            <person name="Tyson G.W."/>
            <person name="Hugenholtz P."/>
        </authorList>
    </citation>
    <scope>NUCLEOTIDE SEQUENCE [LARGE SCALE GENOMIC DNA]</scope>
</reference>
<keyword evidence="5" id="KW-0597">Phosphoprotein</keyword>
<feature type="domain" description="PAC" evidence="9">
    <location>
        <begin position="289"/>
        <end position="341"/>
    </location>
</feature>
<evidence type="ECO:0000256" key="5">
    <source>
        <dbReference type="PROSITE-ProRule" id="PRU00169"/>
    </source>
</evidence>
<dbReference type="Pfam" id="PF00512">
    <property type="entry name" value="HisKA"/>
    <property type="match status" value="1"/>
</dbReference>
<dbReference type="InterPro" id="IPR000700">
    <property type="entry name" value="PAS-assoc_C"/>
</dbReference>